<dbReference type="KEGG" id="asag:FGM00_07765"/>
<dbReference type="AlphaFoldDB" id="A0A5B7SSP6"/>
<sequence length="315" mass="35807">MKKVDKYQSISQLLETSGLLKTYLTARKKSDLEEKKRLKAYYRQLSELTDAHRLKLKSGVTRSKRERTYGSFYRDLAALQENSLFKLQSECIPKRKNKDYVPLHYADRSELNQFWVLSRPLPDEAFTTNADQMVLENYVHADERCGTIVANTQLMMEGTSDNEIILTRLFPSFSCLYMPERSGTLVLNFDVDTLKSTLSTYNYNEFGNSEIEAHSTLVVPRCRVFGSGGSTAWFTLGGEARGINVIPGLDTTFHRSFSETGGGTSASNSIRRVERGQWHWVEFGFEIHHLVIVNDVSFGSFASEHILLNKIGLTV</sequence>
<accession>A0A5B7SSP6</accession>
<dbReference type="Proteomes" id="UP000310017">
    <property type="component" value="Chromosome"/>
</dbReference>
<dbReference type="RefSeq" id="WP_138852348.1">
    <property type="nucleotide sequence ID" value="NZ_CP040710.1"/>
</dbReference>
<evidence type="ECO:0000313" key="2">
    <source>
        <dbReference type="Proteomes" id="UP000310017"/>
    </source>
</evidence>
<protein>
    <submittedName>
        <fullName evidence="1">Uncharacterized protein</fullName>
    </submittedName>
</protein>
<name>A0A5B7SSP6_9FLAO</name>
<dbReference type="EMBL" id="CP040710">
    <property type="protein sequence ID" value="QCX00001.1"/>
    <property type="molecule type" value="Genomic_DNA"/>
</dbReference>
<organism evidence="1 2">
    <name type="scientific">Aggregatimonas sangjinii</name>
    <dbReference type="NCBI Taxonomy" id="2583587"/>
    <lineage>
        <taxon>Bacteria</taxon>
        <taxon>Pseudomonadati</taxon>
        <taxon>Bacteroidota</taxon>
        <taxon>Flavobacteriia</taxon>
        <taxon>Flavobacteriales</taxon>
        <taxon>Flavobacteriaceae</taxon>
        <taxon>Aggregatimonas</taxon>
    </lineage>
</organism>
<reference evidence="1 2" key="1">
    <citation type="submission" date="2019-05" db="EMBL/GenBank/DDBJ databases">
        <title>Genome sequencing of F202Z8.</title>
        <authorList>
            <person name="Kwon Y.M."/>
        </authorList>
    </citation>
    <scope>NUCLEOTIDE SEQUENCE [LARGE SCALE GENOMIC DNA]</scope>
    <source>
        <strain evidence="1 2">F202Z8</strain>
    </source>
</reference>
<keyword evidence="2" id="KW-1185">Reference proteome</keyword>
<gene>
    <name evidence="1" type="ORF">FGM00_07765</name>
</gene>
<proteinExistence type="predicted"/>
<evidence type="ECO:0000313" key="1">
    <source>
        <dbReference type="EMBL" id="QCX00001.1"/>
    </source>
</evidence>